<dbReference type="PANTHER" id="PTHR43213:SF10">
    <property type="entry name" value="7-METHYL-GTP PYROPHOSPHATASE"/>
    <property type="match status" value="1"/>
</dbReference>
<dbReference type="OrthoDB" id="5292203at2"/>
<keyword evidence="3 5" id="KW-0378">Hydrolase</keyword>
<dbReference type="GO" id="GO:0005737">
    <property type="term" value="C:cytoplasm"/>
    <property type="evidence" value="ECO:0007669"/>
    <property type="project" value="UniProtKB-SubCell"/>
</dbReference>
<dbReference type="PIRSF" id="PIRSF006305">
    <property type="entry name" value="Maf"/>
    <property type="match status" value="1"/>
</dbReference>
<feature type="site" description="Important for substrate specificity" evidence="5">
    <location>
        <position position="11"/>
    </location>
</feature>
<comment type="similarity">
    <text evidence="5">Belongs to the Maf family. YceF subfamily.</text>
</comment>
<proteinExistence type="inferred from homology"/>
<dbReference type="HOGENOM" id="CLU_040416_1_0_7"/>
<name>E1X1D3_HALMS</name>
<dbReference type="STRING" id="862908.BMS_1685"/>
<evidence type="ECO:0000256" key="3">
    <source>
        <dbReference type="ARBA" id="ARBA00022801"/>
    </source>
</evidence>
<dbReference type="eggNOG" id="COG0424">
    <property type="taxonomic scope" value="Bacteria"/>
</dbReference>
<dbReference type="InterPro" id="IPR029001">
    <property type="entry name" value="ITPase-like_fam"/>
</dbReference>
<dbReference type="PATRIC" id="fig|862908.3.peg.1604"/>
<evidence type="ECO:0000256" key="5">
    <source>
        <dbReference type="HAMAP-Rule" id="MF_00528"/>
    </source>
</evidence>
<evidence type="ECO:0000256" key="1">
    <source>
        <dbReference type="ARBA" id="ARBA00004496"/>
    </source>
</evidence>
<dbReference type="PANTHER" id="PTHR43213">
    <property type="entry name" value="BIFUNCTIONAL DTTP/UTP PYROPHOSPHATASE/METHYLTRANSFERASE PROTEIN-RELATED"/>
    <property type="match status" value="1"/>
</dbReference>
<gene>
    <name evidence="6" type="primary">maf</name>
    <name evidence="6" type="ordered locus">BMS_1685</name>
</gene>
<dbReference type="Pfam" id="PF02545">
    <property type="entry name" value="Maf"/>
    <property type="match status" value="1"/>
</dbReference>
<dbReference type="CDD" id="cd00555">
    <property type="entry name" value="Maf"/>
    <property type="match status" value="1"/>
</dbReference>
<keyword evidence="4 5" id="KW-0546">Nucleotide metabolism</keyword>
<feature type="site" description="Important for substrate specificity" evidence="5">
    <location>
        <position position="71"/>
    </location>
</feature>
<evidence type="ECO:0000256" key="2">
    <source>
        <dbReference type="ARBA" id="ARBA00022490"/>
    </source>
</evidence>
<feature type="site" description="Important for substrate specificity" evidence="5">
    <location>
        <position position="153"/>
    </location>
</feature>
<dbReference type="Gene3D" id="3.90.950.10">
    <property type="match status" value="1"/>
</dbReference>
<feature type="active site" description="Proton acceptor" evidence="5">
    <location>
        <position position="70"/>
    </location>
</feature>
<dbReference type="InterPro" id="IPR003697">
    <property type="entry name" value="Maf-like"/>
</dbReference>
<evidence type="ECO:0000313" key="7">
    <source>
        <dbReference type="Proteomes" id="UP000008963"/>
    </source>
</evidence>
<accession>E1X1D3</accession>
<dbReference type="NCBIfam" id="TIGR00172">
    <property type="entry name" value="maf"/>
    <property type="match status" value="1"/>
</dbReference>
<evidence type="ECO:0000313" key="6">
    <source>
        <dbReference type="EMBL" id="CBW26524.1"/>
    </source>
</evidence>
<dbReference type="GO" id="GO:0009117">
    <property type="term" value="P:nucleotide metabolic process"/>
    <property type="evidence" value="ECO:0007669"/>
    <property type="project" value="UniProtKB-KW"/>
</dbReference>
<comment type="catalytic activity">
    <reaction evidence="5">
        <text>N(7)-methyl-GTP + H2O = N(7)-methyl-GMP + diphosphate + H(+)</text>
        <dbReference type="Rhea" id="RHEA:58744"/>
        <dbReference type="ChEBI" id="CHEBI:15377"/>
        <dbReference type="ChEBI" id="CHEBI:15378"/>
        <dbReference type="ChEBI" id="CHEBI:33019"/>
        <dbReference type="ChEBI" id="CHEBI:58285"/>
        <dbReference type="ChEBI" id="CHEBI:87133"/>
    </reaction>
</comment>
<dbReference type="HAMAP" id="MF_00528">
    <property type="entry name" value="Maf"/>
    <property type="match status" value="1"/>
</dbReference>
<dbReference type="EC" id="3.6.1.-" evidence="5"/>
<comment type="cofactor">
    <cofactor evidence="5">
        <name>a divalent metal cation</name>
        <dbReference type="ChEBI" id="CHEBI:60240"/>
    </cofactor>
</comment>
<comment type="caution">
    <text evidence="5">Lacks conserved residue(s) required for the propagation of feature annotation.</text>
</comment>
<dbReference type="RefSeq" id="WP_014244305.1">
    <property type="nucleotide sequence ID" value="NC_016620.1"/>
</dbReference>
<reference evidence="7" key="1">
    <citation type="journal article" date="2013" name="ISME J.">
        <title>A small predatory core genome in the divergent marine Bacteriovorax marinus SJ and the terrestrial Bdellovibrio bacteriovorus.</title>
        <authorList>
            <person name="Crossman L.C."/>
            <person name="Chen H."/>
            <person name="Cerdeno-Tarraga A.M."/>
            <person name="Brooks K."/>
            <person name="Quail M.A."/>
            <person name="Pineiro S.A."/>
            <person name="Hobley L."/>
            <person name="Sockett R.E."/>
            <person name="Bentley S.D."/>
            <person name="Parkhill J."/>
            <person name="Williams H.N."/>
            <person name="Stine O.C."/>
        </authorList>
    </citation>
    <scope>NUCLEOTIDE SEQUENCE [LARGE SCALE GENOMIC DNA]</scope>
    <source>
        <strain evidence="7">ATCC BAA-682 / DSM 15412 / SJ</strain>
    </source>
</reference>
<protein>
    <recommendedName>
        <fullName evidence="5">7-methyl-GTP pyrophosphatase</fullName>
        <shortName evidence="5">m(7)GTP pyrophosphatase</shortName>
        <ecNumber evidence="5">3.6.1.-</ecNumber>
    </recommendedName>
</protein>
<evidence type="ECO:0000256" key="4">
    <source>
        <dbReference type="ARBA" id="ARBA00023080"/>
    </source>
</evidence>
<dbReference type="Proteomes" id="UP000008963">
    <property type="component" value="Chromosome"/>
</dbReference>
<sequence length="191" mass="21192">MEIILASTSPYRREQLQRIVSDFESLPPGIDEDSFKDSITEPHQLAQKLSYEKARSVLDKRPNAFVIGGDQVLSIEGEILGKPGTEQKATQQLQRLSGKTHQLITATTYMSANFCETITIVAKMKMRSLKSDQIESYIKKEGPLSCCGSYMLERSGIALFESIECEDYTAIIGLPLMSSASVLMKNGLSIF</sequence>
<dbReference type="EMBL" id="FQ312005">
    <property type="protein sequence ID" value="CBW26524.1"/>
    <property type="molecule type" value="Genomic_DNA"/>
</dbReference>
<dbReference type="GO" id="GO:0047429">
    <property type="term" value="F:nucleoside triphosphate diphosphatase activity"/>
    <property type="evidence" value="ECO:0007669"/>
    <property type="project" value="InterPro"/>
</dbReference>
<comment type="subcellular location">
    <subcellularLocation>
        <location evidence="1 5">Cytoplasm</location>
    </subcellularLocation>
</comment>
<comment type="function">
    <text evidence="5">Nucleoside triphosphate pyrophosphatase that hydrolyzes 7-methyl-GTP (m(7)GTP). May have a dual role in cell division arrest and in preventing the incorporation of modified nucleotides into cellular nucleic acids.</text>
</comment>
<organism evidence="6 7">
    <name type="scientific">Halobacteriovorax marinus (strain ATCC BAA-682 / DSM 15412 / SJ)</name>
    <name type="common">Bacteriovorax marinus</name>
    <dbReference type="NCBI Taxonomy" id="862908"/>
    <lineage>
        <taxon>Bacteria</taxon>
        <taxon>Pseudomonadati</taxon>
        <taxon>Bdellovibrionota</taxon>
        <taxon>Bacteriovoracia</taxon>
        <taxon>Bacteriovoracales</taxon>
        <taxon>Halobacteriovoraceae</taxon>
        <taxon>Halobacteriovorax</taxon>
    </lineage>
</organism>
<dbReference type="KEGG" id="bmx:BMS_1685"/>
<dbReference type="SUPFAM" id="SSF52972">
    <property type="entry name" value="ITPase-like"/>
    <property type="match status" value="1"/>
</dbReference>
<keyword evidence="7" id="KW-1185">Reference proteome</keyword>
<dbReference type="AlphaFoldDB" id="E1X1D3"/>
<keyword evidence="2 5" id="KW-0963">Cytoplasm</keyword>